<keyword evidence="1" id="KW-0560">Oxidoreductase</keyword>
<proteinExistence type="predicted"/>
<feature type="region of interest" description="Disordered" evidence="2">
    <location>
        <begin position="322"/>
        <end position="347"/>
    </location>
</feature>
<feature type="domain" description="NADP-dependent oxidoreductase" evidence="3">
    <location>
        <begin position="18"/>
        <end position="315"/>
    </location>
</feature>
<accession>A0ABU0ZFF7</accession>
<gene>
    <name evidence="4" type="ORF">RB614_11385</name>
</gene>
<protein>
    <submittedName>
        <fullName evidence="4">Aldo/keto reductase</fullName>
    </submittedName>
</protein>
<dbReference type="Gene3D" id="3.20.20.100">
    <property type="entry name" value="NADP-dependent oxidoreductase domain"/>
    <property type="match status" value="1"/>
</dbReference>
<evidence type="ECO:0000313" key="5">
    <source>
        <dbReference type="Proteomes" id="UP001230908"/>
    </source>
</evidence>
<keyword evidence="5" id="KW-1185">Reference proteome</keyword>
<dbReference type="Proteomes" id="UP001230908">
    <property type="component" value="Unassembled WGS sequence"/>
</dbReference>
<evidence type="ECO:0000256" key="2">
    <source>
        <dbReference type="SAM" id="MobiDB-lite"/>
    </source>
</evidence>
<reference evidence="4 5" key="1">
    <citation type="submission" date="2023-08" db="EMBL/GenBank/DDBJ databases">
        <title>Phytohabitans sansha sp. nov., isolated from marine sediment.</title>
        <authorList>
            <person name="Zhao Y."/>
            <person name="Yi K."/>
        </authorList>
    </citation>
    <scope>NUCLEOTIDE SEQUENCE [LARGE SCALE GENOMIC DNA]</scope>
    <source>
        <strain evidence="4 5">ZYX-F-186</strain>
    </source>
</reference>
<dbReference type="EMBL" id="JAVHUY010000009">
    <property type="protein sequence ID" value="MDQ7905124.1"/>
    <property type="molecule type" value="Genomic_DNA"/>
</dbReference>
<dbReference type="PANTHER" id="PTHR43364">
    <property type="entry name" value="NADH-SPECIFIC METHYLGLYOXAL REDUCTASE-RELATED"/>
    <property type="match status" value="1"/>
</dbReference>
<evidence type="ECO:0000256" key="1">
    <source>
        <dbReference type="ARBA" id="ARBA00023002"/>
    </source>
</evidence>
<organism evidence="4 5">
    <name type="scientific">Phytohabitans maris</name>
    <dbReference type="NCBI Taxonomy" id="3071409"/>
    <lineage>
        <taxon>Bacteria</taxon>
        <taxon>Bacillati</taxon>
        <taxon>Actinomycetota</taxon>
        <taxon>Actinomycetes</taxon>
        <taxon>Micromonosporales</taxon>
        <taxon>Micromonosporaceae</taxon>
    </lineage>
</organism>
<sequence>MTVNLDRVLGRTGVLITPLTLGAMNFGRWQEEGESIRIVHAALDAGITAIDTADVYGQGGSEEILGKALKGRRDDVFLASKFHGQIGDDPRHAGNSRRWIVRAVEASLRRLGTDHLDLYQAHRPDPHTDLLETLRALDDLIHQGKILYYGTSVFPAHQLVEAQWLAEKHGLIAPHTEQLPYSLLVRTVEREVFPVVRRYGVGVISYGPLAAGWLSGGYRIGGPQPRSARAEQIPGRFDITLERNQRKLAAADALARLAEQNGLTLVDLALGFALNHPAVSSVIIGPRTLEHLEAYLKAATVELGDDVLDRIDEIVAPGTHFLERDTGRDTPSLQPPALRRNRGGDPA</sequence>
<evidence type="ECO:0000313" key="4">
    <source>
        <dbReference type="EMBL" id="MDQ7905124.1"/>
    </source>
</evidence>
<name>A0ABU0ZFF7_9ACTN</name>
<dbReference type="SUPFAM" id="SSF51430">
    <property type="entry name" value="NAD(P)-linked oxidoreductase"/>
    <property type="match status" value="1"/>
</dbReference>
<comment type="caution">
    <text evidence="4">The sequence shown here is derived from an EMBL/GenBank/DDBJ whole genome shotgun (WGS) entry which is preliminary data.</text>
</comment>
<dbReference type="Pfam" id="PF00248">
    <property type="entry name" value="Aldo_ket_red"/>
    <property type="match status" value="1"/>
</dbReference>
<dbReference type="InterPro" id="IPR050523">
    <property type="entry name" value="AKR_Detox_Biosynth"/>
</dbReference>
<dbReference type="RefSeq" id="WP_308712398.1">
    <property type="nucleotide sequence ID" value="NZ_JAVHUY010000009.1"/>
</dbReference>
<dbReference type="InterPro" id="IPR023210">
    <property type="entry name" value="NADP_OxRdtase_dom"/>
</dbReference>
<dbReference type="PANTHER" id="PTHR43364:SF4">
    <property type="entry name" value="NAD(P)-LINKED OXIDOREDUCTASE SUPERFAMILY PROTEIN"/>
    <property type="match status" value="1"/>
</dbReference>
<dbReference type="InterPro" id="IPR036812">
    <property type="entry name" value="NAD(P)_OxRdtase_dom_sf"/>
</dbReference>
<evidence type="ECO:0000259" key="3">
    <source>
        <dbReference type="Pfam" id="PF00248"/>
    </source>
</evidence>